<reference evidence="2" key="2">
    <citation type="journal article" date="2021" name="PeerJ">
        <title>Extensive microbial diversity within the chicken gut microbiome revealed by metagenomics and culture.</title>
        <authorList>
            <person name="Gilroy R."/>
            <person name="Ravi A."/>
            <person name="Getino M."/>
            <person name="Pursley I."/>
            <person name="Horton D.L."/>
            <person name="Alikhan N.F."/>
            <person name="Baker D."/>
            <person name="Gharbi K."/>
            <person name="Hall N."/>
            <person name="Watson M."/>
            <person name="Adriaenssens E.M."/>
            <person name="Foster-Nyarko E."/>
            <person name="Jarju S."/>
            <person name="Secka A."/>
            <person name="Antonio M."/>
            <person name="Oren A."/>
            <person name="Chaudhuri R.R."/>
            <person name="La Ragione R."/>
            <person name="Hildebrand F."/>
            <person name="Pallen M.J."/>
        </authorList>
    </citation>
    <scope>NUCLEOTIDE SEQUENCE</scope>
    <source>
        <strain evidence="2">ChiHecec3B27-6122</strain>
    </source>
</reference>
<evidence type="ECO:0000313" key="2">
    <source>
        <dbReference type="EMBL" id="HIS96375.1"/>
    </source>
</evidence>
<accession>A0A9D1G2Y5</accession>
<dbReference type="InterPro" id="IPR051532">
    <property type="entry name" value="Ester_Hydrolysis_Enzymes"/>
</dbReference>
<comment type="caution">
    <text evidence="2">The sequence shown here is derived from an EMBL/GenBank/DDBJ whole genome shotgun (WGS) entry which is preliminary data.</text>
</comment>
<dbReference type="SUPFAM" id="SSF52266">
    <property type="entry name" value="SGNH hydrolase"/>
    <property type="match status" value="1"/>
</dbReference>
<feature type="domain" description="SGNH hydrolase-type esterase" evidence="1">
    <location>
        <begin position="5"/>
        <end position="181"/>
    </location>
</feature>
<protein>
    <submittedName>
        <fullName evidence="2">Lysophospholipase</fullName>
    </submittedName>
</protein>
<dbReference type="Gene3D" id="3.40.50.1110">
    <property type="entry name" value="SGNH hydrolase"/>
    <property type="match status" value="1"/>
</dbReference>
<dbReference type="InterPro" id="IPR036514">
    <property type="entry name" value="SGNH_hydro_sf"/>
</dbReference>
<dbReference type="PANTHER" id="PTHR30383">
    <property type="entry name" value="THIOESTERASE 1/PROTEASE 1/LYSOPHOSPHOLIPASE L1"/>
    <property type="match status" value="1"/>
</dbReference>
<dbReference type="Pfam" id="PF13472">
    <property type="entry name" value="Lipase_GDSL_2"/>
    <property type="match status" value="1"/>
</dbReference>
<evidence type="ECO:0000259" key="1">
    <source>
        <dbReference type="Pfam" id="PF13472"/>
    </source>
</evidence>
<evidence type="ECO:0000313" key="3">
    <source>
        <dbReference type="Proteomes" id="UP000886876"/>
    </source>
</evidence>
<proteinExistence type="predicted"/>
<organism evidence="2 3">
    <name type="scientific">Candidatus Scatomorpha pullistercoris</name>
    <dbReference type="NCBI Taxonomy" id="2840929"/>
    <lineage>
        <taxon>Bacteria</taxon>
        <taxon>Bacillati</taxon>
        <taxon>Bacillota</taxon>
        <taxon>Clostridia</taxon>
        <taxon>Eubacteriales</taxon>
        <taxon>Candidatus Scatomorpha</taxon>
    </lineage>
</organism>
<reference evidence="2" key="1">
    <citation type="submission" date="2020-10" db="EMBL/GenBank/DDBJ databases">
        <authorList>
            <person name="Gilroy R."/>
        </authorList>
    </citation>
    <scope>NUCLEOTIDE SEQUENCE</scope>
    <source>
        <strain evidence="2">ChiHecec3B27-6122</strain>
    </source>
</reference>
<dbReference type="AlphaFoldDB" id="A0A9D1G2Y5"/>
<dbReference type="PANTHER" id="PTHR30383:SF29">
    <property type="entry name" value="SGNH HYDROLASE-TYPE ESTERASE DOMAIN-CONTAINING PROTEIN"/>
    <property type="match status" value="1"/>
</dbReference>
<name>A0A9D1G2Y5_9FIRM</name>
<dbReference type="InterPro" id="IPR013830">
    <property type="entry name" value="SGNH_hydro"/>
</dbReference>
<gene>
    <name evidence="2" type="ORF">IAD42_00190</name>
</gene>
<dbReference type="Proteomes" id="UP000886876">
    <property type="component" value="Unassembled WGS sequence"/>
</dbReference>
<sequence>MKILCFGDSNTYGWDPRSYLGGRYDEHTRWPGLLAAEAGLEVVECGENGRCIPHREYQLRNAARELTRHGEVDIIIIMLGGNDLLTEPDFCAEDVAERMEDFLLYLRTLPELVGTRLTLVAPPPMAPGEWTAEPRLLSESARLPGQYRELAGRVGADWLEAPEGPGVLDYDGVHLTARGHRELYEAVRKYAAE</sequence>
<dbReference type="EMBL" id="DVJS01000006">
    <property type="protein sequence ID" value="HIS96375.1"/>
    <property type="molecule type" value="Genomic_DNA"/>
</dbReference>